<organism evidence="1 2">
    <name type="scientific">Pseudoroseomonas cervicalis ATCC 49957</name>
    <dbReference type="NCBI Taxonomy" id="525371"/>
    <lineage>
        <taxon>Bacteria</taxon>
        <taxon>Pseudomonadati</taxon>
        <taxon>Pseudomonadota</taxon>
        <taxon>Alphaproteobacteria</taxon>
        <taxon>Acetobacterales</taxon>
        <taxon>Roseomonadaceae</taxon>
        <taxon>Roseomonas</taxon>
    </lineage>
</organism>
<accession>D5RIG6</accession>
<protein>
    <submittedName>
        <fullName evidence="1">Tat pathway signal sequence domain protein</fullName>
    </submittedName>
</protein>
<dbReference type="HOGENOM" id="CLU_100939_2_2_5"/>
<evidence type="ECO:0000313" key="1">
    <source>
        <dbReference type="EMBL" id="EFH12910.1"/>
    </source>
</evidence>
<dbReference type="InterPro" id="IPR036182">
    <property type="entry name" value="PCuAC_sf"/>
</dbReference>
<evidence type="ECO:0000313" key="2">
    <source>
        <dbReference type="Proteomes" id="UP000005324"/>
    </source>
</evidence>
<comment type="caution">
    <text evidence="1">The sequence shown here is derived from an EMBL/GenBank/DDBJ whole genome shotgun (WGS) entry which is preliminary data.</text>
</comment>
<dbReference type="PANTHER" id="PTHR36302">
    <property type="entry name" value="BLR7088 PROTEIN"/>
    <property type="match status" value="1"/>
</dbReference>
<dbReference type="SUPFAM" id="SSF110087">
    <property type="entry name" value="DR1885-like metal-binding protein"/>
    <property type="match status" value="1"/>
</dbReference>
<sequence length="187" mass="19987">FPVFRGPRRAPAPTLDRQTMLNRRLLLRALPGALSLLALPPLARRASAHSYKAGDVEIGHPWSRAAPPRGTGAGFMTLRNTGSQPDRLVAARAAIARTVEIHTHLHEGGVMRMRPVEGGIVLPPGQEVALAPGGYHLMLIGLSEALVQGQRVPVTLVFERGGEIQVELAVEAAGYRPRNAPAGGHQH</sequence>
<dbReference type="Pfam" id="PF04314">
    <property type="entry name" value="PCuAC"/>
    <property type="match status" value="1"/>
</dbReference>
<reference evidence="1 2" key="1">
    <citation type="submission" date="2010-04" db="EMBL/GenBank/DDBJ databases">
        <authorList>
            <person name="Qin X."/>
            <person name="Bachman B."/>
            <person name="Battles P."/>
            <person name="Bell A."/>
            <person name="Bess C."/>
            <person name="Bickham C."/>
            <person name="Chaboub L."/>
            <person name="Chen D."/>
            <person name="Coyle M."/>
            <person name="Deiros D.R."/>
            <person name="Dinh H."/>
            <person name="Forbes L."/>
            <person name="Fowler G."/>
            <person name="Francisco L."/>
            <person name="Fu Q."/>
            <person name="Gubbala S."/>
            <person name="Hale W."/>
            <person name="Han Y."/>
            <person name="Hemphill L."/>
            <person name="Highlander S.K."/>
            <person name="Hirani K."/>
            <person name="Hogues M."/>
            <person name="Jackson L."/>
            <person name="Jakkamsetti A."/>
            <person name="Javaid M."/>
            <person name="Jiang H."/>
            <person name="Korchina V."/>
            <person name="Kovar C."/>
            <person name="Lara F."/>
            <person name="Lee S."/>
            <person name="Mata R."/>
            <person name="Mathew T."/>
            <person name="Moen C."/>
            <person name="Morales K."/>
            <person name="Munidasa M."/>
            <person name="Nazareth L."/>
            <person name="Ngo R."/>
            <person name="Nguyen L."/>
            <person name="Okwuonu G."/>
            <person name="Ongeri F."/>
            <person name="Patil S."/>
            <person name="Petrosino J."/>
            <person name="Pham C."/>
            <person name="Pham P."/>
            <person name="Pu L.-L."/>
            <person name="Puazo M."/>
            <person name="Raj R."/>
            <person name="Reid J."/>
            <person name="Rouhana J."/>
            <person name="Saada N."/>
            <person name="Shang Y."/>
            <person name="Simmons D."/>
            <person name="Thornton R."/>
            <person name="Warren J."/>
            <person name="Weissenberger G."/>
            <person name="Zhang J."/>
            <person name="Zhang L."/>
            <person name="Zhou C."/>
            <person name="Zhu D."/>
            <person name="Muzny D."/>
            <person name="Worley K."/>
            <person name="Gibbs R."/>
        </authorList>
    </citation>
    <scope>NUCLEOTIDE SEQUENCE [LARGE SCALE GENOMIC DNA]</scope>
    <source>
        <strain evidence="1 2">ATCC 49957</strain>
    </source>
</reference>
<proteinExistence type="predicted"/>
<dbReference type="InterPro" id="IPR007410">
    <property type="entry name" value="LpqE-like"/>
</dbReference>
<dbReference type="InterPro" id="IPR058248">
    <property type="entry name" value="Lxx211020-like"/>
</dbReference>
<name>D5RIG6_9PROT</name>
<dbReference type="Gene3D" id="2.60.40.1890">
    <property type="entry name" value="PCu(A)C copper chaperone"/>
    <property type="match status" value="1"/>
</dbReference>
<dbReference type="PANTHER" id="PTHR36302:SF1">
    <property type="entry name" value="COPPER CHAPERONE PCU(A)C"/>
    <property type="match status" value="1"/>
</dbReference>
<dbReference type="Proteomes" id="UP000005324">
    <property type="component" value="Unassembled WGS sequence"/>
</dbReference>
<dbReference type="RefSeq" id="WP_007003935.1">
    <property type="nucleotide sequence ID" value="NZ_GG770778.1"/>
</dbReference>
<dbReference type="EMBL" id="ADVL01000149">
    <property type="protein sequence ID" value="EFH12910.1"/>
    <property type="molecule type" value="Genomic_DNA"/>
</dbReference>
<gene>
    <name evidence="1" type="ORF">HMPREF0731_0876</name>
</gene>
<dbReference type="AlphaFoldDB" id="D5RIG6"/>
<keyword evidence="2" id="KW-1185">Reference proteome</keyword>
<feature type="non-terminal residue" evidence="1">
    <location>
        <position position="1"/>
    </location>
</feature>